<keyword evidence="1" id="KW-0812">Transmembrane</keyword>
<keyword evidence="1" id="KW-0472">Membrane</keyword>
<evidence type="ECO:0000313" key="2">
    <source>
        <dbReference type="EMBL" id="OGC53811.1"/>
    </source>
</evidence>
<dbReference type="AlphaFoldDB" id="A0A1F4V977"/>
<dbReference type="STRING" id="1802620.A3D91_03705"/>
<sequence length="135" mass="15439">MKDMKIRMKTDKQKGNTLIVSLLIAAGVLVFLLVSYYQNQNKSAEEEKMRNNAVNPNVNSDVGDITGMSMSDFVEINGEPAFKSEKKNGREIWVYTFPDEDESTAYYYYFEDGKIASYRIDEFTGTIDSEGWLDN</sequence>
<evidence type="ECO:0000256" key="1">
    <source>
        <dbReference type="SAM" id="Phobius"/>
    </source>
</evidence>
<accession>A0A1F4V977</accession>
<keyword evidence="1" id="KW-1133">Transmembrane helix</keyword>
<reference evidence="2 3" key="1">
    <citation type="journal article" date="2016" name="Nat. Commun.">
        <title>Thousands of microbial genomes shed light on interconnected biogeochemical processes in an aquifer system.</title>
        <authorList>
            <person name="Anantharaman K."/>
            <person name="Brown C.T."/>
            <person name="Hug L.A."/>
            <person name="Sharon I."/>
            <person name="Castelle C.J."/>
            <person name="Probst A.J."/>
            <person name="Thomas B.C."/>
            <person name="Singh A."/>
            <person name="Wilkins M.J."/>
            <person name="Karaoz U."/>
            <person name="Brodie E.L."/>
            <person name="Williams K.H."/>
            <person name="Hubbard S.S."/>
            <person name="Banfield J.F."/>
        </authorList>
    </citation>
    <scope>NUCLEOTIDE SEQUENCE [LARGE SCALE GENOMIC DNA]</scope>
</reference>
<dbReference type="EMBL" id="MEVD01000010">
    <property type="protein sequence ID" value="OGC53811.1"/>
    <property type="molecule type" value="Genomic_DNA"/>
</dbReference>
<proteinExistence type="predicted"/>
<feature type="transmembrane region" description="Helical" evidence="1">
    <location>
        <begin position="16"/>
        <end position="37"/>
    </location>
</feature>
<evidence type="ECO:0000313" key="3">
    <source>
        <dbReference type="Proteomes" id="UP000178127"/>
    </source>
</evidence>
<gene>
    <name evidence="2" type="ORF">A3D91_03705</name>
</gene>
<name>A0A1F4V977_UNCKA</name>
<dbReference type="Proteomes" id="UP000178127">
    <property type="component" value="Unassembled WGS sequence"/>
</dbReference>
<organism evidence="2 3">
    <name type="scientific">candidate division WWE3 bacterium RIFCSPHIGHO2_02_FULL_38_14</name>
    <dbReference type="NCBI Taxonomy" id="1802620"/>
    <lineage>
        <taxon>Bacteria</taxon>
        <taxon>Katanobacteria</taxon>
    </lineage>
</organism>
<comment type="caution">
    <text evidence="2">The sequence shown here is derived from an EMBL/GenBank/DDBJ whole genome shotgun (WGS) entry which is preliminary data.</text>
</comment>
<protein>
    <submittedName>
        <fullName evidence="2">Uncharacterized protein</fullName>
    </submittedName>
</protein>